<gene>
    <name evidence="3" type="primary">101897792</name>
    <name evidence="5" type="synonym">LOC101897792</name>
</gene>
<evidence type="ECO:0000313" key="3">
    <source>
        <dbReference type="EnsemblMetazoa" id="MDOA009189-PA"/>
    </source>
</evidence>
<evidence type="ECO:0000259" key="2">
    <source>
        <dbReference type="Pfam" id="PF16064"/>
    </source>
</evidence>
<evidence type="ECO:0000256" key="1">
    <source>
        <dbReference type="SAM" id="Coils"/>
    </source>
</evidence>
<reference evidence="3" key="1">
    <citation type="submission" date="2020-05" db="UniProtKB">
        <authorList>
            <consortium name="EnsemblMetazoa"/>
        </authorList>
    </citation>
    <scope>IDENTIFICATION</scope>
    <source>
        <strain evidence="3">Aabys</strain>
    </source>
</reference>
<evidence type="ECO:0000313" key="5">
    <source>
        <dbReference type="RefSeq" id="XP_005179315.1"/>
    </source>
</evidence>
<dbReference type="GeneID" id="101897792"/>
<keyword evidence="4" id="KW-1185">Reference proteome</keyword>
<dbReference type="eggNOG" id="ENOG502TDQV">
    <property type="taxonomic scope" value="Eukaryota"/>
</dbReference>
<name>A0A1I8MWL3_MUSDO</name>
<dbReference type="VEuPathDB" id="VectorBase:MDOMA2_015544"/>
<feature type="domain" description="DUF4806" evidence="2">
    <location>
        <begin position="76"/>
        <end position="153"/>
    </location>
</feature>
<reference evidence="5" key="2">
    <citation type="submission" date="2025-04" db="UniProtKB">
        <authorList>
            <consortium name="RefSeq"/>
        </authorList>
    </citation>
    <scope>IDENTIFICATION</scope>
    <source>
        <strain evidence="5">Aabys</strain>
    </source>
</reference>
<evidence type="ECO:0000313" key="4">
    <source>
        <dbReference type="Proteomes" id="UP001652621"/>
    </source>
</evidence>
<protein>
    <submittedName>
        <fullName evidence="5">Uncharacterized protein LOC101897792</fullName>
    </submittedName>
</protein>
<keyword evidence="1" id="KW-0175">Coiled coil</keyword>
<dbReference type="RefSeq" id="XP_005179315.1">
    <property type="nucleotide sequence ID" value="XM_005179258.3"/>
</dbReference>
<dbReference type="OrthoDB" id="8012890at2759"/>
<feature type="coiled-coil region" evidence="1">
    <location>
        <begin position="1"/>
        <end position="42"/>
    </location>
</feature>
<dbReference type="EnsemblMetazoa" id="MDOA009189-RA">
    <property type="protein sequence ID" value="MDOA009189-PA"/>
    <property type="gene ID" value="MDOA009189"/>
</dbReference>
<sequence>MTNVSERIDKLSDEAAGLRKEVKELKETLQEQNELIINLLTKQNLLLEQASVAPPPVEPNASEVMYGKNITQILRRFPLQDIEDLGEYEAELNDNNMQQNINIVQHLVAPHGLVKNIVHVISDKIIMDVNVDGHHNKKRLLDYKKFIEVLYSACYTDGYTKKDFLNDLRRALRNSKNRLHKNNCVARQKMSERFIVTELNMDIVKTEEDVDFE</sequence>
<proteinExistence type="predicted"/>
<dbReference type="AlphaFoldDB" id="A0A1I8MWL3"/>
<dbReference type="InterPro" id="IPR032071">
    <property type="entry name" value="DUF4806"/>
</dbReference>
<dbReference type="Proteomes" id="UP001652621">
    <property type="component" value="Unplaced"/>
</dbReference>
<organism evidence="3">
    <name type="scientific">Musca domestica</name>
    <name type="common">House fly</name>
    <dbReference type="NCBI Taxonomy" id="7370"/>
    <lineage>
        <taxon>Eukaryota</taxon>
        <taxon>Metazoa</taxon>
        <taxon>Ecdysozoa</taxon>
        <taxon>Arthropoda</taxon>
        <taxon>Hexapoda</taxon>
        <taxon>Insecta</taxon>
        <taxon>Pterygota</taxon>
        <taxon>Neoptera</taxon>
        <taxon>Endopterygota</taxon>
        <taxon>Diptera</taxon>
        <taxon>Brachycera</taxon>
        <taxon>Muscomorpha</taxon>
        <taxon>Muscoidea</taxon>
        <taxon>Muscidae</taxon>
        <taxon>Musca</taxon>
    </lineage>
</organism>
<dbReference type="VEuPathDB" id="VectorBase:MDOA009189"/>
<dbReference type="Pfam" id="PF16064">
    <property type="entry name" value="DUF4806"/>
    <property type="match status" value="1"/>
</dbReference>
<dbReference type="KEGG" id="mde:101897792"/>
<accession>A0A1I8MWL3</accession>